<dbReference type="GeneID" id="78531338"/>
<dbReference type="Pfam" id="PF19569">
    <property type="entry name" value="START_2"/>
    <property type="match status" value="1"/>
</dbReference>
<gene>
    <name evidence="2" type="ORF">HMPREF0647_08665</name>
</gene>
<dbReference type="EMBL" id="JRNQ01000059">
    <property type="protein sequence ID" value="KGF43935.1"/>
    <property type="molecule type" value="Genomic_DNA"/>
</dbReference>
<proteinExistence type="predicted"/>
<dbReference type="Proteomes" id="UP000029525">
    <property type="component" value="Unassembled WGS sequence"/>
</dbReference>
<protein>
    <recommendedName>
        <fullName evidence="1">START-like domain-containing protein</fullName>
    </recommendedName>
</protein>
<sequence>MAKTINLAYELKTRSKTTVWTLIGTVIGLNKWIADSVSIEGNELTFIWGDPLRDHETRVATVVEQIPNERIRLRWYDEDCETTIEMAKNEIAENYHLLITEEVDEEETDSIINFWNSKIKRLHLITGI</sequence>
<accession>A0A096AAI2</accession>
<dbReference type="InterPro" id="IPR023393">
    <property type="entry name" value="START-like_dom_sf"/>
</dbReference>
<dbReference type="Gene3D" id="3.30.530.20">
    <property type="match status" value="1"/>
</dbReference>
<dbReference type="SUPFAM" id="SSF55961">
    <property type="entry name" value="Bet v1-like"/>
    <property type="match status" value="1"/>
</dbReference>
<evidence type="ECO:0000259" key="1">
    <source>
        <dbReference type="Pfam" id="PF19569"/>
    </source>
</evidence>
<dbReference type="RefSeq" id="WP_004339757.1">
    <property type="nucleotide sequence ID" value="NZ_JRNQ01000059.1"/>
</dbReference>
<name>A0A096AAI2_9BACT</name>
<dbReference type="AlphaFoldDB" id="A0A096AAI2"/>
<organism evidence="2 3">
    <name type="scientific">Prevotella bivia DNF00320</name>
    <dbReference type="NCBI Taxonomy" id="1401068"/>
    <lineage>
        <taxon>Bacteria</taxon>
        <taxon>Pseudomonadati</taxon>
        <taxon>Bacteroidota</taxon>
        <taxon>Bacteroidia</taxon>
        <taxon>Bacteroidales</taxon>
        <taxon>Prevotellaceae</taxon>
        <taxon>Prevotella</taxon>
    </lineage>
</organism>
<feature type="domain" description="START-like" evidence="1">
    <location>
        <begin position="4"/>
        <end position="127"/>
    </location>
</feature>
<comment type="caution">
    <text evidence="2">The sequence shown here is derived from an EMBL/GenBank/DDBJ whole genome shotgun (WGS) entry which is preliminary data.</text>
</comment>
<dbReference type="OrthoDB" id="667567at2"/>
<evidence type="ECO:0000313" key="3">
    <source>
        <dbReference type="Proteomes" id="UP000029525"/>
    </source>
</evidence>
<reference evidence="2 3" key="1">
    <citation type="submission" date="2014-07" db="EMBL/GenBank/DDBJ databases">
        <authorList>
            <person name="McCorrison J."/>
            <person name="Sanka R."/>
            <person name="Torralba M."/>
            <person name="Gillis M."/>
            <person name="Haft D.H."/>
            <person name="Methe B."/>
            <person name="Sutton G."/>
            <person name="Nelson K.E."/>
        </authorList>
    </citation>
    <scope>NUCLEOTIDE SEQUENCE [LARGE SCALE GENOMIC DNA]</scope>
    <source>
        <strain evidence="2 3">DNF00320</strain>
    </source>
</reference>
<dbReference type="InterPro" id="IPR045736">
    <property type="entry name" value="START_2"/>
</dbReference>
<evidence type="ECO:0000313" key="2">
    <source>
        <dbReference type="EMBL" id="KGF43935.1"/>
    </source>
</evidence>